<evidence type="ECO:0000313" key="4">
    <source>
        <dbReference type="Proteomes" id="UP001177140"/>
    </source>
</evidence>
<keyword evidence="2" id="KW-0732">Signal</keyword>
<name>A0AA41RS17_PAPNU</name>
<dbReference type="EMBL" id="JAJJMA010019780">
    <property type="protein sequence ID" value="MCL7023206.1"/>
    <property type="molecule type" value="Genomic_DNA"/>
</dbReference>
<keyword evidence="4" id="KW-1185">Reference proteome</keyword>
<sequence>MATAKTFPCAFLFLFYSSLPLLLSSAAFSCDPGETLTATSSSVSDYKIYCHGCQDQCITQCQSQGREVSQLECNFWGTDPAECKCCCRLASSTPSPPPIHFNRCAMDEINKYFYRRNSSIDCSICVNECKTRCDGVGATVTSQICSQDYRQDTKALIDGVLSCPCCCKIHPPPPPPSPSPPPPSPSPPPSLPPSPPPPSPSPPPPPPTPTPTPPSPASPSPICPPSPCPCSGSCGVDINIQVSSGQAPSTDEL</sequence>
<feature type="region of interest" description="Disordered" evidence="1">
    <location>
        <begin position="177"/>
        <end position="224"/>
    </location>
</feature>
<gene>
    <name evidence="3" type="ORF">MKW94_005209</name>
</gene>
<dbReference type="PRINTS" id="PR01217">
    <property type="entry name" value="PRICHEXTENSN"/>
</dbReference>
<proteinExistence type="predicted"/>
<comment type="caution">
    <text evidence="3">The sequence shown here is derived from an EMBL/GenBank/DDBJ whole genome shotgun (WGS) entry which is preliminary data.</text>
</comment>
<reference evidence="3" key="1">
    <citation type="submission" date="2022-03" db="EMBL/GenBank/DDBJ databases">
        <title>A functionally conserved STORR gene fusion in Papaver species that diverged 16.8 million years ago.</title>
        <authorList>
            <person name="Catania T."/>
        </authorList>
    </citation>
    <scope>NUCLEOTIDE SEQUENCE</scope>
    <source>
        <strain evidence="3">S-191538</strain>
    </source>
</reference>
<evidence type="ECO:0000256" key="2">
    <source>
        <dbReference type="SAM" id="SignalP"/>
    </source>
</evidence>
<accession>A0AA41RS17</accession>
<dbReference type="PROSITE" id="PS51257">
    <property type="entry name" value="PROKAR_LIPOPROTEIN"/>
    <property type="match status" value="1"/>
</dbReference>
<protein>
    <submittedName>
        <fullName evidence="3">Uncharacterized protein</fullName>
    </submittedName>
</protein>
<dbReference type="AlphaFoldDB" id="A0AA41RS17"/>
<evidence type="ECO:0000313" key="3">
    <source>
        <dbReference type="EMBL" id="MCL7023206.1"/>
    </source>
</evidence>
<organism evidence="3 4">
    <name type="scientific">Papaver nudicaule</name>
    <name type="common">Iceland poppy</name>
    <dbReference type="NCBI Taxonomy" id="74823"/>
    <lineage>
        <taxon>Eukaryota</taxon>
        <taxon>Viridiplantae</taxon>
        <taxon>Streptophyta</taxon>
        <taxon>Embryophyta</taxon>
        <taxon>Tracheophyta</taxon>
        <taxon>Spermatophyta</taxon>
        <taxon>Magnoliopsida</taxon>
        <taxon>Ranunculales</taxon>
        <taxon>Papaveraceae</taxon>
        <taxon>Papaveroideae</taxon>
        <taxon>Papaver</taxon>
    </lineage>
</organism>
<dbReference type="Proteomes" id="UP001177140">
    <property type="component" value="Unassembled WGS sequence"/>
</dbReference>
<feature type="signal peptide" evidence="2">
    <location>
        <begin position="1"/>
        <end position="26"/>
    </location>
</feature>
<feature type="chain" id="PRO_5041385009" evidence="2">
    <location>
        <begin position="27"/>
        <end position="253"/>
    </location>
</feature>
<evidence type="ECO:0000256" key="1">
    <source>
        <dbReference type="SAM" id="MobiDB-lite"/>
    </source>
</evidence>